<proteinExistence type="inferred from homology"/>
<dbReference type="GO" id="GO:0005829">
    <property type="term" value="C:cytosol"/>
    <property type="evidence" value="ECO:0007669"/>
    <property type="project" value="TreeGrafter"/>
</dbReference>
<dbReference type="Pfam" id="PF08240">
    <property type="entry name" value="ADH_N"/>
    <property type="match status" value="1"/>
</dbReference>
<dbReference type="InterPro" id="IPR002328">
    <property type="entry name" value="ADH_Zn_CS"/>
</dbReference>
<keyword evidence="6" id="KW-0520">NAD</keyword>
<dbReference type="InterPro" id="IPR011032">
    <property type="entry name" value="GroES-like_sf"/>
</dbReference>
<gene>
    <name evidence="9" type="ORF">GCM10014715_31490</name>
</gene>
<dbReference type="Gene3D" id="3.90.180.10">
    <property type="entry name" value="Medium-chain alcohol dehydrogenases, catalytic domain"/>
    <property type="match status" value="1"/>
</dbReference>
<comment type="similarity">
    <text evidence="2 7">Belongs to the zinc-containing alcohol dehydrogenase family.</text>
</comment>
<dbReference type="InterPro" id="IPR013149">
    <property type="entry name" value="ADH-like_C"/>
</dbReference>
<accession>A0A919DS60</accession>
<keyword evidence="4 7" id="KW-0862">Zinc</keyword>
<dbReference type="PANTHER" id="PTHR43880">
    <property type="entry name" value="ALCOHOL DEHYDROGENASE"/>
    <property type="match status" value="1"/>
</dbReference>
<dbReference type="InterPro" id="IPR036291">
    <property type="entry name" value="NAD(P)-bd_dom_sf"/>
</dbReference>
<organism evidence="9 10">
    <name type="scientific">Streptomyces spiralis</name>
    <dbReference type="NCBI Taxonomy" id="66376"/>
    <lineage>
        <taxon>Bacteria</taxon>
        <taxon>Bacillati</taxon>
        <taxon>Actinomycetota</taxon>
        <taxon>Actinomycetes</taxon>
        <taxon>Kitasatosporales</taxon>
        <taxon>Streptomycetaceae</taxon>
        <taxon>Streptomyces</taxon>
    </lineage>
</organism>
<dbReference type="InterPro" id="IPR020843">
    <property type="entry name" value="ER"/>
</dbReference>
<dbReference type="SMART" id="SM00829">
    <property type="entry name" value="PKS_ER"/>
    <property type="match status" value="1"/>
</dbReference>
<dbReference type="FunFam" id="3.40.50.720:FF:000003">
    <property type="entry name" value="S-(hydroxymethyl)glutathione dehydrogenase"/>
    <property type="match status" value="1"/>
</dbReference>
<evidence type="ECO:0000256" key="2">
    <source>
        <dbReference type="ARBA" id="ARBA00008072"/>
    </source>
</evidence>
<dbReference type="SUPFAM" id="SSF50129">
    <property type="entry name" value="GroES-like"/>
    <property type="match status" value="1"/>
</dbReference>
<comment type="caution">
    <text evidence="9">The sequence shown here is derived from an EMBL/GenBank/DDBJ whole genome shotgun (WGS) entry which is preliminary data.</text>
</comment>
<dbReference type="PANTHER" id="PTHR43880:SF12">
    <property type="entry name" value="ALCOHOL DEHYDROGENASE CLASS-3"/>
    <property type="match status" value="1"/>
</dbReference>
<evidence type="ECO:0000259" key="8">
    <source>
        <dbReference type="SMART" id="SM00829"/>
    </source>
</evidence>
<dbReference type="Pfam" id="PF00107">
    <property type="entry name" value="ADH_zinc_N"/>
    <property type="match status" value="1"/>
</dbReference>
<evidence type="ECO:0000256" key="4">
    <source>
        <dbReference type="ARBA" id="ARBA00022833"/>
    </source>
</evidence>
<evidence type="ECO:0000256" key="6">
    <source>
        <dbReference type="ARBA" id="ARBA00023027"/>
    </source>
</evidence>
<evidence type="ECO:0000313" key="9">
    <source>
        <dbReference type="EMBL" id="GHE74611.1"/>
    </source>
</evidence>
<dbReference type="PROSITE" id="PS00059">
    <property type="entry name" value="ADH_ZINC"/>
    <property type="match status" value="1"/>
</dbReference>
<sequence>MKSKAAIQVEHGGPLVVEEIDIPDPGPDQVTVRNFASGVCYSQVHQLRDPGLPRPMGLGHEGSGVVTRVGKDVTHVKEGDHVISTWVPRTPISGLPVSRPTGAAFDGRPVIADGDVYTWSEHMVTFADKVVPMSPSDPTDITCLVGCAVLTGAGAVLHTANVGRGQSVAVFGVGGVGLSAIGAAAVAGADPVIAVDLADRKLQFAREFGATHGINALNTDPVEAISEIRPGGVDVAMDAVGAPVTALQILRAVRQGGPRADNQGGTAVLLGIPVSDVSVDLNELLLYQRHYCGSLGATDPEADFPLFLGWVREGRFPLAKLVTDRFPLDRIDEACVALEEGRILGRAIVEM</sequence>
<dbReference type="GO" id="GO:0051903">
    <property type="term" value="F:S-(hydroxymethyl)glutathione dehydrogenase [NAD(P)+] activity"/>
    <property type="evidence" value="ECO:0007669"/>
    <property type="project" value="TreeGrafter"/>
</dbReference>
<name>A0A919DS60_9ACTN</name>
<evidence type="ECO:0000256" key="7">
    <source>
        <dbReference type="RuleBase" id="RU361277"/>
    </source>
</evidence>
<comment type="cofactor">
    <cofactor evidence="1 7">
        <name>Zn(2+)</name>
        <dbReference type="ChEBI" id="CHEBI:29105"/>
    </cofactor>
</comment>
<keyword evidence="3 7" id="KW-0479">Metal-binding</keyword>
<reference evidence="9" key="2">
    <citation type="submission" date="2020-09" db="EMBL/GenBank/DDBJ databases">
        <authorList>
            <person name="Sun Q."/>
            <person name="Ohkuma M."/>
        </authorList>
    </citation>
    <scope>NUCLEOTIDE SEQUENCE</scope>
    <source>
        <strain evidence="9">JCM 3302</strain>
    </source>
</reference>
<dbReference type="AlphaFoldDB" id="A0A919DS60"/>
<evidence type="ECO:0000256" key="3">
    <source>
        <dbReference type="ARBA" id="ARBA00022723"/>
    </source>
</evidence>
<dbReference type="InterPro" id="IPR013154">
    <property type="entry name" value="ADH-like_N"/>
</dbReference>
<evidence type="ECO:0000256" key="5">
    <source>
        <dbReference type="ARBA" id="ARBA00023002"/>
    </source>
</evidence>
<keyword evidence="5" id="KW-0560">Oxidoreductase</keyword>
<dbReference type="SUPFAM" id="SSF51735">
    <property type="entry name" value="NAD(P)-binding Rossmann-fold domains"/>
    <property type="match status" value="1"/>
</dbReference>
<dbReference type="Proteomes" id="UP000641386">
    <property type="component" value="Unassembled WGS sequence"/>
</dbReference>
<keyword evidence="10" id="KW-1185">Reference proteome</keyword>
<dbReference type="GO" id="GO:0046294">
    <property type="term" value="P:formaldehyde catabolic process"/>
    <property type="evidence" value="ECO:0007669"/>
    <property type="project" value="TreeGrafter"/>
</dbReference>
<dbReference type="Gene3D" id="3.40.50.720">
    <property type="entry name" value="NAD(P)-binding Rossmann-like Domain"/>
    <property type="match status" value="1"/>
</dbReference>
<dbReference type="RefSeq" id="WP_189900693.1">
    <property type="nucleotide sequence ID" value="NZ_BNBC01000013.1"/>
</dbReference>
<dbReference type="EMBL" id="BNBC01000013">
    <property type="protein sequence ID" value="GHE74611.1"/>
    <property type="molecule type" value="Genomic_DNA"/>
</dbReference>
<dbReference type="GO" id="GO:0008270">
    <property type="term" value="F:zinc ion binding"/>
    <property type="evidence" value="ECO:0007669"/>
    <property type="project" value="InterPro"/>
</dbReference>
<evidence type="ECO:0000256" key="1">
    <source>
        <dbReference type="ARBA" id="ARBA00001947"/>
    </source>
</evidence>
<reference evidence="9" key="1">
    <citation type="journal article" date="2014" name="Int. J. Syst. Evol. Microbiol.">
        <title>Complete genome sequence of Corynebacterium casei LMG S-19264T (=DSM 44701T), isolated from a smear-ripened cheese.</title>
        <authorList>
            <consortium name="US DOE Joint Genome Institute (JGI-PGF)"/>
            <person name="Walter F."/>
            <person name="Albersmeier A."/>
            <person name="Kalinowski J."/>
            <person name="Ruckert C."/>
        </authorList>
    </citation>
    <scope>NUCLEOTIDE SEQUENCE</scope>
    <source>
        <strain evidence="9">JCM 3302</strain>
    </source>
</reference>
<feature type="domain" description="Enoyl reductase (ER)" evidence="8">
    <location>
        <begin position="12"/>
        <end position="349"/>
    </location>
</feature>
<protein>
    <submittedName>
        <fullName evidence="9">Oxidoreductase</fullName>
    </submittedName>
</protein>
<evidence type="ECO:0000313" key="10">
    <source>
        <dbReference type="Proteomes" id="UP000641386"/>
    </source>
</evidence>